<evidence type="ECO:0000256" key="5">
    <source>
        <dbReference type="ARBA" id="ARBA00022525"/>
    </source>
</evidence>
<dbReference type="OrthoDB" id="5046242at2759"/>
<dbReference type="AlphaFoldDB" id="A0A6I9YZF5"/>
<keyword evidence="5" id="KW-0964">Secreted</keyword>
<sequence>MLTLPNGTAGKPLFKLLVCFDEITGGFDQLPQSFFREMVRIVHFNCTVEKILRTRNKVRVFYKWLSRSMSLVADYVLITATARAVRLIKFVPPLSIPKTRALRSLAYASSTKIALVCTEKFWEKEGIHGGRSVTDLPARMIYYPNHDFPHGLGVLLASYTWYTDSDFYTALSDEKCVDVVMDDLAEIHQLSKEYLKSVCGKYVVQKWNLDLYSMGAFSTYTPYQITQYTQILAQKEGRIYFAGEYTAHPHGWIDTSMKTAIREAIRIHNA</sequence>
<evidence type="ECO:0000256" key="8">
    <source>
        <dbReference type="ARBA" id="ARBA00023002"/>
    </source>
</evidence>
<dbReference type="SUPFAM" id="SSF51905">
    <property type="entry name" value="FAD/NAD(P)-binding domain"/>
    <property type="match status" value="1"/>
</dbReference>
<keyword evidence="6" id="KW-0285">Flavoprotein</keyword>
<keyword evidence="9" id="KW-1015">Disulfide bond</keyword>
<evidence type="ECO:0000256" key="3">
    <source>
        <dbReference type="ARBA" id="ARBA00005465"/>
    </source>
</evidence>
<accession>A0A6I9YZF5</accession>
<evidence type="ECO:0000256" key="2">
    <source>
        <dbReference type="ARBA" id="ARBA00004613"/>
    </source>
</evidence>
<dbReference type="PANTHER" id="PTHR10742">
    <property type="entry name" value="FLAVIN MONOAMINE OXIDASE"/>
    <property type="match status" value="1"/>
</dbReference>
<dbReference type="InterPro" id="IPR050281">
    <property type="entry name" value="Flavin_monoamine_oxidase"/>
</dbReference>
<dbReference type="Pfam" id="PF01593">
    <property type="entry name" value="Amino_oxidase"/>
    <property type="match status" value="1"/>
</dbReference>
<dbReference type="InterPro" id="IPR002937">
    <property type="entry name" value="Amino_oxidase"/>
</dbReference>
<evidence type="ECO:0000256" key="9">
    <source>
        <dbReference type="ARBA" id="ARBA00023157"/>
    </source>
</evidence>
<dbReference type="GeneID" id="106555017"/>
<dbReference type="Proteomes" id="UP000504617">
    <property type="component" value="Unplaced"/>
</dbReference>
<keyword evidence="8" id="KW-0560">Oxidoreductase</keyword>
<name>A0A6I9YZF5_9SAUR</name>
<proteinExistence type="inferred from homology"/>
<gene>
    <name evidence="13" type="primary">LOC106555017</name>
</gene>
<evidence type="ECO:0000259" key="11">
    <source>
        <dbReference type="Pfam" id="PF01593"/>
    </source>
</evidence>
<evidence type="ECO:0000313" key="13">
    <source>
        <dbReference type="RefSeq" id="XP_013929256.1"/>
    </source>
</evidence>
<dbReference type="Gene3D" id="1.10.10.1620">
    <property type="match status" value="1"/>
</dbReference>
<dbReference type="Gene3D" id="3.50.50.60">
    <property type="entry name" value="FAD/NAD(P)-binding domain"/>
    <property type="match status" value="1"/>
</dbReference>
<evidence type="ECO:0000256" key="6">
    <source>
        <dbReference type="ARBA" id="ARBA00022630"/>
    </source>
</evidence>
<keyword evidence="12" id="KW-1185">Reference proteome</keyword>
<dbReference type="SUPFAM" id="SSF54373">
    <property type="entry name" value="FAD-linked reductases, C-terminal domain"/>
    <property type="match status" value="1"/>
</dbReference>
<evidence type="ECO:0000256" key="1">
    <source>
        <dbReference type="ARBA" id="ARBA00001974"/>
    </source>
</evidence>
<keyword evidence="10" id="KW-0325">Glycoprotein</keyword>
<keyword evidence="7" id="KW-0274">FAD</keyword>
<dbReference type="GO" id="GO:0005576">
    <property type="term" value="C:extracellular region"/>
    <property type="evidence" value="ECO:0007669"/>
    <property type="project" value="UniProtKB-SubCell"/>
</dbReference>
<comment type="subcellular location">
    <subcellularLocation>
        <location evidence="2">Secreted</location>
    </subcellularLocation>
</comment>
<organism evidence="12 13">
    <name type="scientific">Thamnophis sirtalis</name>
    <dbReference type="NCBI Taxonomy" id="35019"/>
    <lineage>
        <taxon>Eukaryota</taxon>
        <taxon>Metazoa</taxon>
        <taxon>Chordata</taxon>
        <taxon>Craniata</taxon>
        <taxon>Vertebrata</taxon>
        <taxon>Euteleostomi</taxon>
        <taxon>Lepidosauria</taxon>
        <taxon>Squamata</taxon>
        <taxon>Bifurcata</taxon>
        <taxon>Unidentata</taxon>
        <taxon>Episquamata</taxon>
        <taxon>Toxicofera</taxon>
        <taxon>Serpentes</taxon>
        <taxon>Colubroidea</taxon>
        <taxon>Colubridae</taxon>
        <taxon>Natricinae</taxon>
        <taxon>Thamnophis</taxon>
    </lineage>
</organism>
<dbReference type="InterPro" id="IPR036188">
    <property type="entry name" value="FAD/NAD-bd_sf"/>
</dbReference>
<dbReference type="Gene3D" id="3.30.70.2100">
    <property type="match status" value="1"/>
</dbReference>
<evidence type="ECO:0000256" key="4">
    <source>
        <dbReference type="ARBA" id="ARBA00012806"/>
    </source>
</evidence>
<dbReference type="GO" id="GO:0001716">
    <property type="term" value="F:L-amino-acid oxidase activity"/>
    <property type="evidence" value="ECO:0007669"/>
    <property type="project" value="UniProtKB-EC"/>
</dbReference>
<protein>
    <recommendedName>
        <fullName evidence="4">L-amino-acid oxidase</fullName>
        <ecNumber evidence="4">1.4.3.2</ecNumber>
    </recommendedName>
</protein>
<comment type="cofactor">
    <cofactor evidence="1">
        <name>FAD</name>
        <dbReference type="ChEBI" id="CHEBI:57692"/>
    </cofactor>
</comment>
<feature type="domain" description="Amine oxidase" evidence="11">
    <location>
        <begin position="24"/>
        <end position="267"/>
    </location>
</feature>
<dbReference type="KEGG" id="tsr:106555017"/>
<evidence type="ECO:0000256" key="7">
    <source>
        <dbReference type="ARBA" id="ARBA00022827"/>
    </source>
</evidence>
<evidence type="ECO:0000313" key="12">
    <source>
        <dbReference type="Proteomes" id="UP000504617"/>
    </source>
</evidence>
<dbReference type="EC" id="1.4.3.2" evidence="4"/>
<evidence type="ECO:0000256" key="10">
    <source>
        <dbReference type="ARBA" id="ARBA00023180"/>
    </source>
</evidence>
<dbReference type="PANTHER" id="PTHR10742:SF355">
    <property type="entry name" value="AMINE OXIDASE"/>
    <property type="match status" value="1"/>
</dbReference>
<comment type="similarity">
    <text evidence="3">Belongs to the flavin monoamine oxidase family. FIG1 subfamily.</text>
</comment>
<reference evidence="13" key="1">
    <citation type="submission" date="2025-08" db="UniProtKB">
        <authorList>
            <consortium name="RefSeq"/>
        </authorList>
    </citation>
    <scope>IDENTIFICATION</scope>
    <source>
        <tissue evidence="13">Skeletal muscle</tissue>
    </source>
</reference>
<dbReference type="GO" id="GO:0009063">
    <property type="term" value="P:amino acid catabolic process"/>
    <property type="evidence" value="ECO:0007669"/>
    <property type="project" value="TreeGrafter"/>
</dbReference>
<dbReference type="RefSeq" id="XP_013929256.1">
    <property type="nucleotide sequence ID" value="XM_014073781.1"/>
</dbReference>